<proteinExistence type="predicted"/>
<accession>A0A6J7C6N5</accession>
<gene>
    <name evidence="2" type="ORF">UFOPK3267_02891</name>
</gene>
<organism evidence="2">
    <name type="scientific">freshwater metagenome</name>
    <dbReference type="NCBI Taxonomy" id="449393"/>
    <lineage>
        <taxon>unclassified sequences</taxon>
        <taxon>metagenomes</taxon>
        <taxon>ecological metagenomes</taxon>
    </lineage>
</organism>
<name>A0A6J7C6N5_9ZZZZ</name>
<sequence>MVVLEASDGVGGRVRTDVVDGFRLDRGFQVLLTAYPEVERQLDVAALRLQTFEPGSLIWLGKRMHTLGDPMRRPRMAAASAVAPVGSLLDKVRLAGFLHRLRKSDPVALLKGHDVPTILTLRDEGFGHRITERFLRPLLGGIQLDPELSGSGRMAQVVLRCLATGDSAVPADGMQAIPDQMAAHLVAGTVHLRVPVAQVEPGLVRTADGRTVRAASVIVAAEGPSAAKLLHGQAGTRPVVEPGSRAAACVWFAAPESPAPGKLIVLDGTGQGPALNVAVMSDVAEGYAPAGQALIAAACPGDLGEAAALTDAALAGLVRMQLRRWWGVQVDGWRVLRVDRIAHGQPDSRPPFHPKQLVSLGEGLFVCGDHRDTPSIQGAMFSGRRCGEAVLAG</sequence>
<feature type="domain" description="Amine oxidase" evidence="1">
    <location>
        <begin position="2"/>
        <end position="391"/>
    </location>
</feature>
<dbReference type="AlphaFoldDB" id="A0A6J7C6N5"/>
<evidence type="ECO:0000313" key="2">
    <source>
        <dbReference type="EMBL" id="CAB4853360.1"/>
    </source>
</evidence>
<dbReference type="Gene3D" id="1.10.3110.10">
    <property type="entry name" value="protoporphyrinogen ix oxidase, domain 3"/>
    <property type="match status" value="1"/>
</dbReference>
<dbReference type="Gene3D" id="3.50.50.60">
    <property type="entry name" value="FAD/NAD(P)-binding domain"/>
    <property type="match status" value="1"/>
</dbReference>
<evidence type="ECO:0000259" key="1">
    <source>
        <dbReference type="Pfam" id="PF01593"/>
    </source>
</evidence>
<dbReference type="Pfam" id="PF01593">
    <property type="entry name" value="Amino_oxidase"/>
    <property type="match status" value="1"/>
</dbReference>
<reference evidence="2" key="1">
    <citation type="submission" date="2020-05" db="EMBL/GenBank/DDBJ databases">
        <authorList>
            <person name="Chiriac C."/>
            <person name="Salcher M."/>
            <person name="Ghai R."/>
            <person name="Kavagutti S V."/>
        </authorList>
    </citation>
    <scope>NUCLEOTIDE SEQUENCE</scope>
</reference>
<dbReference type="EMBL" id="CAFBIY010000243">
    <property type="protein sequence ID" value="CAB4853360.1"/>
    <property type="molecule type" value="Genomic_DNA"/>
</dbReference>
<dbReference type="InterPro" id="IPR002937">
    <property type="entry name" value="Amino_oxidase"/>
</dbReference>
<protein>
    <submittedName>
        <fullName evidence="2">Unannotated protein</fullName>
    </submittedName>
</protein>
<dbReference type="Gene3D" id="3.90.660.20">
    <property type="entry name" value="Protoporphyrinogen oxidase, mitochondrial, domain 2"/>
    <property type="match status" value="1"/>
</dbReference>
<dbReference type="GO" id="GO:0016491">
    <property type="term" value="F:oxidoreductase activity"/>
    <property type="evidence" value="ECO:0007669"/>
    <property type="project" value="InterPro"/>
</dbReference>
<dbReference type="InterPro" id="IPR036188">
    <property type="entry name" value="FAD/NAD-bd_sf"/>
</dbReference>
<dbReference type="SUPFAM" id="SSF51905">
    <property type="entry name" value="FAD/NAD(P)-binding domain"/>
    <property type="match status" value="1"/>
</dbReference>
<dbReference type="PANTHER" id="PTHR42841">
    <property type="entry name" value="AMINE OXIDASE"/>
    <property type="match status" value="1"/>
</dbReference>